<evidence type="ECO:0000256" key="5">
    <source>
        <dbReference type="ARBA" id="ARBA00030001"/>
    </source>
</evidence>
<evidence type="ECO:0000256" key="4">
    <source>
        <dbReference type="ARBA" id="ARBA00023118"/>
    </source>
</evidence>
<comment type="subcellular location">
    <subcellularLocation>
        <location evidence="1">Cytoplasm</location>
    </subcellularLocation>
</comment>
<dbReference type="Pfam" id="PF09701">
    <property type="entry name" value="Cas_Cmr5"/>
    <property type="match status" value="1"/>
</dbReference>
<dbReference type="Gene3D" id="1.10.520.30">
    <property type="entry name" value="AF1862-like domain"/>
    <property type="match status" value="1"/>
</dbReference>
<name>A0A5B8RGC3_9ZZZZ</name>
<sequence length="138" mass="15352">MTMTLEQRRAADAWTISQSCSPEFVNLAKAMPALIMNSGLMQTAAFVSDKALKAETSGVRRMDNHHLTLGIALRRWLAGQFPERFGRQAGEPADPGYGPFMDALMNAEPREFQAITAEAMAWLRWVRQIAPTRQQGEG</sequence>
<proteinExistence type="inferred from homology"/>
<evidence type="ECO:0000256" key="3">
    <source>
        <dbReference type="ARBA" id="ARBA00022490"/>
    </source>
</evidence>
<dbReference type="InterPro" id="IPR023101">
    <property type="entry name" value="AF1862-like_dom_sf"/>
</dbReference>
<gene>
    <name evidence="6" type="ORF">KBTEX_03428</name>
</gene>
<keyword evidence="3" id="KW-0963">Cytoplasm</keyword>
<protein>
    <recommendedName>
        <fullName evidence="5">CRISPR type III-B/RAMP module-associated protein Cmr5</fullName>
    </recommendedName>
</protein>
<dbReference type="InterPro" id="IPR010160">
    <property type="entry name" value="CRISPR-assoc_prot_Cmr5"/>
</dbReference>
<evidence type="ECO:0000313" key="6">
    <source>
        <dbReference type="EMBL" id="QEA07083.1"/>
    </source>
</evidence>
<dbReference type="SUPFAM" id="SSF158568">
    <property type="entry name" value="AF1862-like"/>
    <property type="match status" value="1"/>
</dbReference>
<evidence type="ECO:0000256" key="2">
    <source>
        <dbReference type="ARBA" id="ARBA00006161"/>
    </source>
</evidence>
<evidence type="ECO:0000256" key="1">
    <source>
        <dbReference type="ARBA" id="ARBA00004496"/>
    </source>
</evidence>
<reference evidence="6" key="1">
    <citation type="submission" date="2019-06" db="EMBL/GenBank/DDBJ databases">
        <authorList>
            <person name="Murdoch R.W."/>
            <person name="Fathepure B."/>
        </authorList>
    </citation>
    <scope>NUCLEOTIDE SEQUENCE</scope>
</reference>
<dbReference type="EMBL" id="MN079200">
    <property type="protein sequence ID" value="QEA07083.1"/>
    <property type="molecule type" value="Genomic_DNA"/>
</dbReference>
<dbReference type="GO" id="GO:0051607">
    <property type="term" value="P:defense response to virus"/>
    <property type="evidence" value="ECO:0007669"/>
    <property type="project" value="UniProtKB-KW"/>
</dbReference>
<accession>A0A5B8RGC3</accession>
<keyword evidence="4" id="KW-0051">Antiviral defense</keyword>
<comment type="similarity">
    <text evidence="2">Belongs to the CRISPR system Cmr5 family.</text>
</comment>
<organism evidence="6">
    <name type="scientific">uncultured organism</name>
    <dbReference type="NCBI Taxonomy" id="155900"/>
    <lineage>
        <taxon>unclassified sequences</taxon>
        <taxon>environmental samples</taxon>
    </lineage>
</organism>
<dbReference type="AlphaFoldDB" id="A0A5B8RGC3"/>